<dbReference type="Gene3D" id="3.40.1180.10">
    <property type="entry name" value="Decaprenyl diphosphate synthase-like"/>
    <property type="match status" value="1"/>
</dbReference>
<dbReference type="NCBIfam" id="TIGR00055">
    <property type="entry name" value="uppS"/>
    <property type="match status" value="1"/>
</dbReference>
<gene>
    <name evidence="4" type="ORF">Scep_002310</name>
</gene>
<dbReference type="InterPro" id="IPR001441">
    <property type="entry name" value="UPP_synth-like"/>
</dbReference>
<comment type="caution">
    <text evidence="4">The sequence shown here is derived from an EMBL/GenBank/DDBJ whole genome shotgun (WGS) entry which is preliminary data.</text>
</comment>
<dbReference type="EMBL" id="JBBNAG010000001">
    <property type="protein sequence ID" value="KAK9167119.1"/>
    <property type="molecule type" value="Genomic_DNA"/>
</dbReference>
<sequence>MTNLREWSSTQNEPSEQEHITIPQNQIDSMDKKGRFSSYLRSTLMGSSGSFLSKYFEKESLLSLLRKGVVRVLSVGPTPNHIAFILDGNRRFAQSLNLKEGDGHKIGFLSLMSMLKYCYEMGVKYVTIYAFSIDNFKRKPHEVQNLMDLMLEKIGESLEKESIVNNFGIRVHFIGNLMLLNEQVRAAAKKAMAATAKNDKAVLSICVAYTSTDEIVHAIQESYYEKQEETNELNSNDIGVHNGFVEKNPNDIKVTDIERHMYSAFAPDPDVLIRTSGETRLSNFLLWQTTHCHLYSPSVLWPNISFWHLVWGILNYQKVHSYLEKKRKKTF</sequence>
<comment type="similarity">
    <text evidence="1 3">Belongs to the UPP synthase family.</text>
</comment>
<dbReference type="PANTHER" id="PTHR10291">
    <property type="entry name" value="DEHYDRODOLICHYL DIPHOSPHATE SYNTHASE FAMILY MEMBER"/>
    <property type="match status" value="1"/>
</dbReference>
<reference evidence="4 5" key="1">
    <citation type="submission" date="2024-01" db="EMBL/GenBank/DDBJ databases">
        <title>Genome assemblies of Stephania.</title>
        <authorList>
            <person name="Yang L."/>
        </authorList>
    </citation>
    <scope>NUCLEOTIDE SEQUENCE [LARGE SCALE GENOMIC DNA]</scope>
    <source>
        <strain evidence="4">JXDWG</strain>
        <tissue evidence="4">Leaf</tissue>
    </source>
</reference>
<evidence type="ECO:0000256" key="3">
    <source>
        <dbReference type="RuleBase" id="RU363018"/>
    </source>
</evidence>
<dbReference type="CDD" id="cd00475">
    <property type="entry name" value="Cis_IPPS"/>
    <property type="match status" value="1"/>
</dbReference>
<dbReference type="EC" id="2.5.1.-" evidence="3"/>
<organism evidence="4 5">
    <name type="scientific">Stephania cephalantha</name>
    <dbReference type="NCBI Taxonomy" id="152367"/>
    <lineage>
        <taxon>Eukaryota</taxon>
        <taxon>Viridiplantae</taxon>
        <taxon>Streptophyta</taxon>
        <taxon>Embryophyta</taxon>
        <taxon>Tracheophyta</taxon>
        <taxon>Spermatophyta</taxon>
        <taxon>Magnoliopsida</taxon>
        <taxon>Ranunculales</taxon>
        <taxon>Menispermaceae</taxon>
        <taxon>Menispermoideae</taxon>
        <taxon>Cissampelideae</taxon>
        <taxon>Stephania</taxon>
    </lineage>
</organism>
<dbReference type="Proteomes" id="UP001419268">
    <property type="component" value="Unassembled WGS sequence"/>
</dbReference>
<dbReference type="AlphaFoldDB" id="A0AAP0LDL5"/>
<dbReference type="SUPFAM" id="SSF64005">
    <property type="entry name" value="Undecaprenyl diphosphate synthase"/>
    <property type="match status" value="1"/>
</dbReference>
<evidence type="ECO:0000313" key="4">
    <source>
        <dbReference type="EMBL" id="KAK9167119.1"/>
    </source>
</evidence>
<evidence type="ECO:0000256" key="2">
    <source>
        <dbReference type="ARBA" id="ARBA00022679"/>
    </source>
</evidence>
<dbReference type="PANTHER" id="PTHR10291:SF43">
    <property type="entry name" value="DEHYDRODOLICHYL DIPHOSPHATE SYNTHASE COMPLEX SUBUNIT DHDDS"/>
    <property type="match status" value="1"/>
</dbReference>
<accession>A0AAP0LDL5</accession>
<proteinExistence type="inferred from homology"/>
<protein>
    <recommendedName>
        <fullName evidence="3">Alkyl transferase</fullName>
        <ecNumber evidence="3">2.5.1.-</ecNumber>
    </recommendedName>
</protein>
<dbReference type="InterPro" id="IPR036424">
    <property type="entry name" value="UPP_synth-like_sf"/>
</dbReference>
<dbReference type="PROSITE" id="PS01066">
    <property type="entry name" value="UPP_SYNTHASE"/>
    <property type="match status" value="1"/>
</dbReference>
<dbReference type="GO" id="GO:0045547">
    <property type="term" value="F:ditrans,polycis-polyprenyl diphosphate synthase [(2E,6E)-farnesyl diphosphate specific] activity"/>
    <property type="evidence" value="ECO:0007669"/>
    <property type="project" value="TreeGrafter"/>
</dbReference>
<evidence type="ECO:0000256" key="1">
    <source>
        <dbReference type="ARBA" id="ARBA00005432"/>
    </source>
</evidence>
<name>A0AAP0LDL5_9MAGN</name>
<keyword evidence="5" id="KW-1185">Reference proteome</keyword>
<dbReference type="GO" id="GO:0016094">
    <property type="term" value="P:polyprenol biosynthetic process"/>
    <property type="evidence" value="ECO:0007669"/>
    <property type="project" value="TreeGrafter"/>
</dbReference>
<dbReference type="Pfam" id="PF01255">
    <property type="entry name" value="Prenyltransf"/>
    <property type="match status" value="1"/>
</dbReference>
<evidence type="ECO:0000313" key="5">
    <source>
        <dbReference type="Proteomes" id="UP001419268"/>
    </source>
</evidence>
<dbReference type="HAMAP" id="MF_01139">
    <property type="entry name" value="ISPT"/>
    <property type="match status" value="1"/>
</dbReference>
<dbReference type="InterPro" id="IPR018520">
    <property type="entry name" value="UPP_synth-like_CS"/>
</dbReference>
<keyword evidence="2 3" id="KW-0808">Transferase</keyword>
<dbReference type="GO" id="GO:0005783">
    <property type="term" value="C:endoplasmic reticulum"/>
    <property type="evidence" value="ECO:0007669"/>
    <property type="project" value="TreeGrafter"/>
</dbReference>